<gene>
    <name evidence="1" type="primary">ALC57_08602</name>
    <name evidence="1" type="ORF">TNIN_99141</name>
</gene>
<organism evidence="1 2">
    <name type="scientific">Trichonephila inaurata madagascariensis</name>
    <dbReference type="NCBI Taxonomy" id="2747483"/>
    <lineage>
        <taxon>Eukaryota</taxon>
        <taxon>Metazoa</taxon>
        <taxon>Ecdysozoa</taxon>
        <taxon>Arthropoda</taxon>
        <taxon>Chelicerata</taxon>
        <taxon>Arachnida</taxon>
        <taxon>Araneae</taxon>
        <taxon>Araneomorphae</taxon>
        <taxon>Entelegynae</taxon>
        <taxon>Araneoidea</taxon>
        <taxon>Nephilidae</taxon>
        <taxon>Trichonephila</taxon>
        <taxon>Trichonephila inaurata</taxon>
    </lineage>
</organism>
<comment type="caution">
    <text evidence="1">The sequence shown here is derived from an EMBL/GenBank/DDBJ whole genome shotgun (WGS) entry which is preliminary data.</text>
</comment>
<dbReference type="PANTHER" id="PTHR46704:SF1">
    <property type="entry name" value="TELOMERE LENGTH REGULATION PROTEIN TEL2 HOMOLOG"/>
    <property type="match status" value="1"/>
</dbReference>
<dbReference type="Proteomes" id="UP000886998">
    <property type="component" value="Unassembled WGS sequence"/>
</dbReference>
<evidence type="ECO:0000313" key="2">
    <source>
        <dbReference type="Proteomes" id="UP000886998"/>
    </source>
</evidence>
<reference evidence="1" key="1">
    <citation type="submission" date="2020-08" db="EMBL/GenBank/DDBJ databases">
        <title>Multicomponent nature underlies the extraordinary mechanical properties of spider dragline silk.</title>
        <authorList>
            <person name="Kono N."/>
            <person name="Nakamura H."/>
            <person name="Mori M."/>
            <person name="Yoshida Y."/>
            <person name="Ohtoshi R."/>
            <person name="Malay A.D."/>
            <person name="Moran D.A.P."/>
            <person name="Tomita M."/>
            <person name="Numata K."/>
            <person name="Arakawa K."/>
        </authorList>
    </citation>
    <scope>NUCLEOTIDE SEQUENCE</scope>
</reference>
<keyword evidence="2" id="KW-1185">Reference proteome</keyword>
<proteinExistence type="predicted"/>
<name>A0A8X6X2W6_9ARAC</name>
<dbReference type="AlphaFoldDB" id="A0A8X6X2W6"/>
<evidence type="ECO:0000313" key="1">
    <source>
        <dbReference type="EMBL" id="GFY45006.1"/>
    </source>
</evidence>
<dbReference type="EMBL" id="BMAV01004524">
    <property type="protein sequence ID" value="GFY45006.1"/>
    <property type="molecule type" value="Genomic_DNA"/>
</dbReference>
<protein>
    <submittedName>
        <fullName evidence="1">Uncharacterized protein</fullName>
    </submittedName>
</protein>
<dbReference type="PANTHER" id="PTHR46704">
    <property type="entry name" value="CXC DOMAIN-CONTAINING PROTEIN-RELATED"/>
    <property type="match status" value="1"/>
</dbReference>
<dbReference type="OrthoDB" id="6753017at2759"/>
<sequence length="139" mass="15539">MKISVENAKSLNMKTCIVTFDQPLYIKSQDITSAICLSDEMFPVVRLDSFHALMSYMGSIGYIMAGSGIKEALSTVYAKNIINHIMSGRAYARAAHAHILLQLALSRLIFDYLLKNNSEFKTLIADETNANIFFLIIPK</sequence>
<accession>A0A8X6X2W6</accession>